<comment type="caution">
    <text evidence="4">The sequence shown here is derived from an EMBL/GenBank/DDBJ whole genome shotgun (WGS) entry which is preliminary data.</text>
</comment>
<dbReference type="InterPro" id="IPR015943">
    <property type="entry name" value="WD40/YVTN_repeat-like_dom_sf"/>
</dbReference>
<dbReference type="SMART" id="SM00320">
    <property type="entry name" value="WD40"/>
    <property type="match status" value="4"/>
</dbReference>
<dbReference type="InterPro" id="IPR036322">
    <property type="entry name" value="WD40_repeat_dom_sf"/>
</dbReference>
<sequence>MAVAEAAAASASAPSYSPFRQTASQAVSNAGYVFDVVVSPLKDLVAAPTSAGAIHLFDASSLAGLGSLVVADDNRDALKQVIFDTANPSLVYAGSASGAVRLWDVRTGQLGLTFQCDKPVLSVAINSSQTMLAAGTELVGEDSEICIWDVRNHQTPAARFLECHSDDITQLRFHPSNPLAMISGSTDGLLCLYNLETLEEDDALYQVVKEDSISKIGFFGPQYEYIYCLTHMETFSLYKFLEGDKVFTFGDVRGEAPATKVDYLIDCAYDERGQRMFLVTGDQNGNMAILHVNLGHLDVVHTLNGGHRDIVRGAAWDLERGTLISGGEDGVVTLWQNS</sequence>
<evidence type="ECO:0000256" key="1">
    <source>
        <dbReference type="ARBA" id="ARBA00022574"/>
    </source>
</evidence>
<dbReference type="AlphaFoldDB" id="A0AAD5TIZ7"/>
<dbReference type="PANTHER" id="PTHR22889">
    <property type="entry name" value="WD REPEAT-CONTAINING PROTEIN 89"/>
    <property type="match status" value="1"/>
</dbReference>
<dbReference type="SUPFAM" id="SSF50978">
    <property type="entry name" value="WD40 repeat-like"/>
    <property type="match status" value="1"/>
</dbReference>
<proteinExistence type="predicted"/>
<dbReference type="PANTHER" id="PTHR22889:SF0">
    <property type="entry name" value="WD REPEAT-CONTAINING PROTEIN 89"/>
    <property type="match status" value="1"/>
</dbReference>
<accession>A0AAD5TIZ7</accession>
<organism evidence="4 5">
    <name type="scientific">Geranomyces variabilis</name>
    <dbReference type="NCBI Taxonomy" id="109894"/>
    <lineage>
        <taxon>Eukaryota</taxon>
        <taxon>Fungi</taxon>
        <taxon>Fungi incertae sedis</taxon>
        <taxon>Chytridiomycota</taxon>
        <taxon>Chytridiomycota incertae sedis</taxon>
        <taxon>Chytridiomycetes</taxon>
        <taxon>Spizellomycetales</taxon>
        <taxon>Powellomycetaceae</taxon>
        <taxon>Geranomyces</taxon>
    </lineage>
</organism>
<feature type="repeat" description="WD" evidence="3">
    <location>
        <begin position="161"/>
        <end position="203"/>
    </location>
</feature>
<evidence type="ECO:0000256" key="2">
    <source>
        <dbReference type="ARBA" id="ARBA00022737"/>
    </source>
</evidence>
<feature type="repeat" description="WD" evidence="3">
    <location>
        <begin position="304"/>
        <end position="338"/>
    </location>
</feature>
<protein>
    <submittedName>
        <fullName evidence="4">WD repeat-containing protein 89</fullName>
    </submittedName>
</protein>
<dbReference type="EMBL" id="JADGJQ010000046">
    <property type="protein sequence ID" value="KAJ3175952.1"/>
    <property type="molecule type" value="Genomic_DNA"/>
</dbReference>
<gene>
    <name evidence="4" type="primary">WDR89</name>
    <name evidence="4" type="ORF">HDU87_005616</name>
</gene>
<reference evidence="4" key="1">
    <citation type="submission" date="2020-05" db="EMBL/GenBank/DDBJ databases">
        <title>Phylogenomic resolution of chytrid fungi.</title>
        <authorList>
            <person name="Stajich J.E."/>
            <person name="Amses K."/>
            <person name="Simmons R."/>
            <person name="Seto K."/>
            <person name="Myers J."/>
            <person name="Bonds A."/>
            <person name="Quandt C.A."/>
            <person name="Barry K."/>
            <person name="Liu P."/>
            <person name="Grigoriev I."/>
            <person name="Longcore J.E."/>
            <person name="James T.Y."/>
        </authorList>
    </citation>
    <scope>NUCLEOTIDE SEQUENCE</scope>
    <source>
        <strain evidence="4">JEL0379</strain>
    </source>
</reference>
<dbReference type="InterPro" id="IPR039328">
    <property type="entry name" value="WDR89"/>
</dbReference>
<keyword evidence="5" id="KW-1185">Reference proteome</keyword>
<evidence type="ECO:0000256" key="3">
    <source>
        <dbReference type="PROSITE-ProRule" id="PRU00221"/>
    </source>
</evidence>
<name>A0AAD5TIZ7_9FUNG</name>
<keyword evidence="1 3" id="KW-0853">WD repeat</keyword>
<evidence type="ECO:0000313" key="5">
    <source>
        <dbReference type="Proteomes" id="UP001212152"/>
    </source>
</evidence>
<dbReference type="InterPro" id="IPR001680">
    <property type="entry name" value="WD40_rpt"/>
</dbReference>
<dbReference type="Proteomes" id="UP001212152">
    <property type="component" value="Unassembled WGS sequence"/>
</dbReference>
<dbReference type="PROSITE" id="PS50082">
    <property type="entry name" value="WD_REPEATS_2"/>
    <property type="match status" value="2"/>
</dbReference>
<evidence type="ECO:0000313" key="4">
    <source>
        <dbReference type="EMBL" id="KAJ3175952.1"/>
    </source>
</evidence>
<dbReference type="Pfam" id="PF00400">
    <property type="entry name" value="WD40"/>
    <property type="match status" value="3"/>
</dbReference>
<dbReference type="Gene3D" id="2.130.10.10">
    <property type="entry name" value="YVTN repeat-like/Quinoprotein amine dehydrogenase"/>
    <property type="match status" value="2"/>
</dbReference>
<keyword evidence="2" id="KW-0677">Repeat</keyword>
<dbReference type="PROSITE" id="PS50294">
    <property type="entry name" value="WD_REPEATS_REGION"/>
    <property type="match status" value="1"/>
</dbReference>